<accession>A0AAV7M8G1</accession>
<feature type="non-terminal residue" evidence="2">
    <location>
        <position position="1"/>
    </location>
</feature>
<feature type="region of interest" description="Disordered" evidence="1">
    <location>
        <begin position="79"/>
        <end position="100"/>
    </location>
</feature>
<protein>
    <submittedName>
        <fullName evidence="2">Uncharacterized protein</fullName>
    </submittedName>
</protein>
<reference evidence="2" key="1">
    <citation type="journal article" date="2022" name="bioRxiv">
        <title>Sequencing and chromosome-scale assembly of the giantPleurodeles waltlgenome.</title>
        <authorList>
            <person name="Brown T."/>
            <person name="Elewa A."/>
            <person name="Iarovenko S."/>
            <person name="Subramanian E."/>
            <person name="Araus A.J."/>
            <person name="Petzold A."/>
            <person name="Susuki M."/>
            <person name="Suzuki K.-i.T."/>
            <person name="Hayashi T."/>
            <person name="Toyoda A."/>
            <person name="Oliveira C."/>
            <person name="Osipova E."/>
            <person name="Leigh N.D."/>
            <person name="Simon A."/>
            <person name="Yun M.H."/>
        </authorList>
    </citation>
    <scope>NUCLEOTIDE SEQUENCE</scope>
    <source>
        <strain evidence="2">20211129_DDA</strain>
        <tissue evidence="2">Liver</tissue>
    </source>
</reference>
<evidence type="ECO:0000313" key="2">
    <source>
        <dbReference type="EMBL" id="KAJ1100066.1"/>
    </source>
</evidence>
<name>A0AAV7M8G1_PLEWA</name>
<proteinExistence type="predicted"/>
<dbReference type="AlphaFoldDB" id="A0AAV7M8G1"/>
<dbReference type="Proteomes" id="UP001066276">
    <property type="component" value="Chromosome 10"/>
</dbReference>
<comment type="caution">
    <text evidence="2">The sequence shown here is derived from an EMBL/GenBank/DDBJ whole genome shotgun (WGS) entry which is preliminary data.</text>
</comment>
<keyword evidence="3" id="KW-1185">Reference proteome</keyword>
<dbReference type="EMBL" id="JANPWB010000014">
    <property type="protein sequence ID" value="KAJ1100066.1"/>
    <property type="molecule type" value="Genomic_DNA"/>
</dbReference>
<evidence type="ECO:0000313" key="3">
    <source>
        <dbReference type="Proteomes" id="UP001066276"/>
    </source>
</evidence>
<organism evidence="2 3">
    <name type="scientific">Pleurodeles waltl</name>
    <name type="common">Iberian ribbed newt</name>
    <dbReference type="NCBI Taxonomy" id="8319"/>
    <lineage>
        <taxon>Eukaryota</taxon>
        <taxon>Metazoa</taxon>
        <taxon>Chordata</taxon>
        <taxon>Craniata</taxon>
        <taxon>Vertebrata</taxon>
        <taxon>Euteleostomi</taxon>
        <taxon>Amphibia</taxon>
        <taxon>Batrachia</taxon>
        <taxon>Caudata</taxon>
        <taxon>Salamandroidea</taxon>
        <taxon>Salamandridae</taxon>
        <taxon>Pleurodelinae</taxon>
        <taxon>Pleurodeles</taxon>
    </lineage>
</organism>
<gene>
    <name evidence="2" type="ORF">NDU88_005155</name>
</gene>
<evidence type="ECO:0000256" key="1">
    <source>
        <dbReference type="SAM" id="MobiDB-lite"/>
    </source>
</evidence>
<sequence>VTLSAPRAVSAARRGLQSLFTTPHRGSPGPFLFQPARRSPGLRSCPFGLARSRCYLSPRVASLRGLDLGHLRKHVAVLSERRRSPAQPTGTGIFKAHARR</sequence>